<dbReference type="InterPro" id="IPR011047">
    <property type="entry name" value="Quinoprotein_ADH-like_sf"/>
</dbReference>
<dbReference type="Pfam" id="PF17164">
    <property type="entry name" value="DUF5122"/>
    <property type="match status" value="1"/>
</dbReference>
<proteinExistence type="predicted"/>
<feature type="chain" id="PRO_5045251260" evidence="1">
    <location>
        <begin position="35"/>
        <end position="397"/>
    </location>
</feature>
<dbReference type="SUPFAM" id="SSF50998">
    <property type="entry name" value="Quinoprotein alcohol dehydrogenase-like"/>
    <property type="match status" value="1"/>
</dbReference>
<feature type="signal peptide" evidence="1">
    <location>
        <begin position="1"/>
        <end position="34"/>
    </location>
</feature>
<keyword evidence="1" id="KW-0732">Signal</keyword>
<dbReference type="Proteomes" id="UP001241758">
    <property type="component" value="Unassembled WGS sequence"/>
</dbReference>
<dbReference type="PANTHER" id="PTHR31778">
    <property type="entry name" value="BUD SITE SELECTION PROTEIN RAX2"/>
    <property type="match status" value="1"/>
</dbReference>
<protein>
    <submittedName>
        <fullName evidence="2">Delta-60 repeat domain-containing protein</fullName>
    </submittedName>
</protein>
<dbReference type="EMBL" id="JASCTH010000007">
    <property type="protein sequence ID" value="MDI6099479.1"/>
    <property type="molecule type" value="Genomic_DNA"/>
</dbReference>
<gene>
    <name evidence="2" type="ORF">QLQ12_12825</name>
</gene>
<sequence length="397" mass="41257">MILAGPSPRRRFPQRCLATLLTGALVLTGTPADAGRVPLISAEPDQTVGFDGLVYASTHVGDTVYLGGNFTHAIVDGKEVARKRLAAVDARTGRLLPWAPLLDDTVLALTASGGNLYVTGEFTTVAGQPRAGLAAINLTTAAVSPLKHTIKGVGQAITVADGRLYVGGSFTAVNGRTARNLAAFRLSDGAVDTGFQGGTDGKIQALTATGPRLYVGGAFRKLNGTDASARLGALRLADGKLDTGFRPQAPYPVFGLTIAADKIYAAVAGAGGRVAAYQPDGKLVWSSVTDGDVQAITYLNGAVYAGGHFTVACPQPSRDAKAWCPTKKMRPQPKMAAWDPNNGALLGWNPRSNGKWGVLTMKANPKLRTVTVGGDFTAFGTASRPRFAQFRASGYGA</sequence>
<comment type="caution">
    <text evidence="2">The sequence shown here is derived from an EMBL/GenBank/DDBJ whole genome shotgun (WGS) entry which is preliminary data.</text>
</comment>
<dbReference type="InterPro" id="IPR015943">
    <property type="entry name" value="WD40/YVTN_repeat-like_dom_sf"/>
</dbReference>
<reference evidence="2 3" key="1">
    <citation type="submission" date="2023-05" db="EMBL/GenBank/DDBJ databases">
        <title>Actinoplanes sp. NEAU-A12 genome sequencing.</title>
        <authorList>
            <person name="Wang Z.-S."/>
        </authorList>
    </citation>
    <scope>NUCLEOTIDE SEQUENCE [LARGE SCALE GENOMIC DNA]</scope>
    <source>
        <strain evidence="2 3">NEAU-A12</strain>
    </source>
</reference>
<dbReference type="Gene3D" id="2.130.10.10">
    <property type="entry name" value="YVTN repeat-like/Quinoprotein amine dehydrogenase"/>
    <property type="match status" value="1"/>
</dbReference>
<evidence type="ECO:0000313" key="2">
    <source>
        <dbReference type="EMBL" id="MDI6099479.1"/>
    </source>
</evidence>
<dbReference type="RefSeq" id="WP_282759684.1">
    <property type="nucleotide sequence ID" value="NZ_JASCTH010000007.1"/>
</dbReference>
<organism evidence="2 3">
    <name type="scientific">Actinoplanes sandaracinus</name>
    <dbReference type="NCBI Taxonomy" id="3045177"/>
    <lineage>
        <taxon>Bacteria</taxon>
        <taxon>Bacillati</taxon>
        <taxon>Actinomycetota</taxon>
        <taxon>Actinomycetes</taxon>
        <taxon>Micromonosporales</taxon>
        <taxon>Micromonosporaceae</taxon>
        <taxon>Actinoplanes</taxon>
    </lineage>
</organism>
<accession>A0ABT6WIB7</accession>
<dbReference type="Gene3D" id="2.80.10.50">
    <property type="match status" value="1"/>
</dbReference>
<dbReference type="InterPro" id="IPR013431">
    <property type="entry name" value="Delta_60_rpt"/>
</dbReference>
<name>A0ABT6WIB7_9ACTN</name>
<evidence type="ECO:0000256" key="1">
    <source>
        <dbReference type="SAM" id="SignalP"/>
    </source>
</evidence>
<keyword evidence="3" id="KW-1185">Reference proteome</keyword>
<dbReference type="PANTHER" id="PTHR31778:SF2">
    <property type="entry name" value="BUD SITE SELECTION PROTEIN RAX2"/>
    <property type="match status" value="1"/>
</dbReference>
<evidence type="ECO:0000313" key="3">
    <source>
        <dbReference type="Proteomes" id="UP001241758"/>
    </source>
</evidence>